<evidence type="ECO:0000313" key="3">
    <source>
        <dbReference type="Proteomes" id="UP000297700"/>
    </source>
</evidence>
<proteinExistence type="predicted"/>
<protein>
    <submittedName>
        <fullName evidence="2">Uncharacterized protein</fullName>
    </submittedName>
</protein>
<comment type="caution">
    <text evidence="2">The sequence shown here is derived from an EMBL/GenBank/DDBJ whole genome shotgun (WGS) entry which is preliminary data.</text>
</comment>
<dbReference type="Proteomes" id="UP000297700">
    <property type="component" value="Unassembled WGS sequence"/>
</dbReference>
<feature type="region of interest" description="Disordered" evidence="1">
    <location>
        <begin position="497"/>
        <end position="537"/>
    </location>
</feature>
<evidence type="ECO:0000256" key="1">
    <source>
        <dbReference type="SAM" id="MobiDB-lite"/>
    </source>
</evidence>
<organism evidence="2 3">
    <name type="scientific">Bradyrhizobium frederickii</name>
    <dbReference type="NCBI Taxonomy" id="2560054"/>
    <lineage>
        <taxon>Bacteria</taxon>
        <taxon>Pseudomonadati</taxon>
        <taxon>Pseudomonadota</taxon>
        <taxon>Alphaproteobacteria</taxon>
        <taxon>Hyphomicrobiales</taxon>
        <taxon>Nitrobacteraceae</taxon>
        <taxon>Bradyrhizobium</taxon>
    </lineage>
</organism>
<name>A0A4Y9NUZ4_9BRAD</name>
<reference evidence="2 3" key="1">
    <citation type="submission" date="2019-03" db="EMBL/GenBank/DDBJ databases">
        <title>Bradyrhizobium strains diversity.</title>
        <authorList>
            <person name="Urquiaga M.C.O."/>
            <person name="Hungria M."/>
            <person name="Delamuta J.R.M."/>
            <person name="Klepa M.S."/>
        </authorList>
    </citation>
    <scope>NUCLEOTIDE SEQUENCE [LARGE SCALE GENOMIC DNA]</scope>
    <source>
        <strain evidence="2 3">CNPSo 3426</strain>
    </source>
</reference>
<dbReference type="RefSeq" id="WP_135165943.1">
    <property type="nucleotide sequence ID" value="NZ_SPQS01000016.1"/>
</dbReference>
<dbReference type="EMBL" id="SPQS01000016">
    <property type="protein sequence ID" value="TFV71664.1"/>
    <property type="molecule type" value="Genomic_DNA"/>
</dbReference>
<sequence length="537" mass="56912">MAGLLDGINFGNGNVGGLLDFLKNNAWQQSTSPMLPSDVAQYGSAPMNAYAAAPQPQVVPANEPNALDSAPWPQGPVGAPRNAMAYAPQPAPYMPQSTQAAPPPYMPQNSGGGFLDRVNAGLQSLGNGGSIIGALTGNFTDPVTRGNQALNMTQQALVERGVDPRVAQAAAVNPELMKELVKQTFGPKTVQSLGDGYVADSAGNIRRAYTPDRAPTPLGEGYIYKDGKVVRAYEPADKTPTSAQEYEYYKKNLPEGETAMSYQKWIATKDADPNKVNVLGKGGELWQVGPDGKPVIIHKNQDGSDAASIDDKTAGLLAERVLAGDTKALTGLGRGAQGAANILKIQRMAADIAESKGMDADAILRNIAKQAELVSGARTLGTKSTHFGVAEKAMEESLPLAQAASEALPRSDWMTVNKLVQMGQREHSNPVFKRFLIATDTAAKDYARTINPQGALRESDIEYARKILSTADGPEAYAAALDQLRMEAQVMHRAIQRQRQEAYKEGGGAHSAAASSPATPSPGAYVWTPDKGLSNTK</sequence>
<evidence type="ECO:0000313" key="2">
    <source>
        <dbReference type="EMBL" id="TFV71664.1"/>
    </source>
</evidence>
<gene>
    <name evidence="2" type="ORF">E4K64_25380</name>
</gene>
<dbReference type="AlphaFoldDB" id="A0A4Y9NUZ4"/>
<feature type="compositionally biased region" description="Low complexity" evidence="1">
    <location>
        <begin position="510"/>
        <end position="524"/>
    </location>
</feature>
<accession>A0A4Y9NUZ4</accession>